<evidence type="ECO:0000313" key="1">
    <source>
        <dbReference type="EMBL" id="CAG8513784.1"/>
    </source>
</evidence>
<keyword evidence="2" id="KW-1185">Reference proteome</keyword>
<organism evidence="1 2">
    <name type="scientific">Dentiscutata heterogama</name>
    <dbReference type="NCBI Taxonomy" id="1316150"/>
    <lineage>
        <taxon>Eukaryota</taxon>
        <taxon>Fungi</taxon>
        <taxon>Fungi incertae sedis</taxon>
        <taxon>Mucoromycota</taxon>
        <taxon>Glomeromycotina</taxon>
        <taxon>Glomeromycetes</taxon>
        <taxon>Diversisporales</taxon>
        <taxon>Gigasporaceae</taxon>
        <taxon>Dentiscutata</taxon>
    </lineage>
</organism>
<feature type="non-terminal residue" evidence="1">
    <location>
        <position position="1"/>
    </location>
</feature>
<dbReference type="EMBL" id="CAJVPU010003137">
    <property type="protein sequence ID" value="CAG8513784.1"/>
    <property type="molecule type" value="Genomic_DNA"/>
</dbReference>
<gene>
    <name evidence="1" type="ORF">DHETER_LOCUS3585</name>
</gene>
<comment type="caution">
    <text evidence="1">The sequence shown here is derived from an EMBL/GenBank/DDBJ whole genome shotgun (WGS) entry which is preliminary data.</text>
</comment>
<dbReference type="Proteomes" id="UP000789702">
    <property type="component" value="Unassembled WGS sequence"/>
</dbReference>
<proteinExistence type="predicted"/>
<accession>A0ACA9L911</accession>
<sequence length="533" mass="58216">SESASVLLDNKIYIHGGISEGLFLSDLFYLDVSSSFNINDISSMPWVNLPSSPLTRTSGTACIDGANKNQIIFIGGYGMAGNNFSSMYNITTQEWNNLNAPANYNATFIKCILSGDVIYIYGGTGNTMIKLDTLNLTWTESLLVPSLNAIQAYGVALLDNTSILYIGGSPGDTANITLEKIKVKLYNITTDSMIPISTTGNIPSLRFDHGAIFISEFNQVLILYGYPDSSIMALDTHKFEWTSPTISNGGPSATLRQFTSILIGTYIFIAFGASNVEGKNSTNNVFLLDVSQKDNYKWVTSYDPTKTFQSTSITSDTSKDSSPINPSKTIQSPSTTSETLQNSSFLNSVITVSITIVSIVSFGGIVKIIIFISEKIEDKKLIKHATNILTARIQKSNIFEIYYRHNYYKPISFVCVDTTILGEQWAVATPSQVISTAVLSPKNTVTTNENKNNNSITLFQNNSTKISKEINVMNNENSSASTTTSATSTAFTTTSATSYRNTSLPKIDFVSILINSKNELFSQALTVDPKMFI</sequence>
<protein>
    <submittedName>
        <fullName evidence="1">6738_t:CDS:1</fullName>
    </submittedName>
</protein>
<evidence type="ECO:0000313" key="2">
    <source>
        <dbReference type="Proteomes" id="UP000789702"/>
    </source>
</evidence>
<reference evidence="1" key="1">
    <citation type="submission" date="2021-06" db="EMBL/GenBank/DDBJ databases">
        <authorList>
            <person name="Kallberg Y."/>
            <person name="Tangrot J."/>
            <person name="Rosling A."/>
        </authorList>
    </citation>
    <scope>NUCLEOTIDE SEQUENCE</scope>
    <source>
        <strain evidence="1">IL203A</strain>
    </source>
</reference>
<name>A0ACA9L911_9GLOM</name>